<protein>
    <submittedName>
        <fullName evidence="1">Uncharacterized protein</fullName>
    </submittedName>
</protein>
<gene>
    <name evidence="1" type="ORF">CB5_LOCUS9072</name>
</gene>
<accession>A0A6V7P4V8</accession>
<sequence length="162" mass="17735">MCFGFSCSGTGLSLEGPVPESLSCGLRLSANFYAYGDRSSPPGTGPREQNSQDLAKFSFSSLAARTGTGLSQQGPVPESNTCAQRFSAAHHAYGNGPPYQGPVSESKNLPSAYLHYLLSWTTTLMHFLGFRHLRLFQSLPTRKLVDSERSPTLRFREFISLH</sequence>
<name>A0A6V7P4V8_ANACO</name>
<dbReference type="AlphaFoldDB" id="A0A6V7P4V8"/>
<dbReference type="EMBL" id="LR862145">
    <property type="protein sequence ID" value="CAD1825861.1"/>
    <property type="molecule type" value="Genomic_DNA"/>
</dbReference>
<evidence type="ECO:0000313" key="1">
    <source>
        <dbReference type="EMBL" id="CAD1825861.1"/>
    </source>
</evidence>
<reference evidence="1" key="1">
    <citation type="submission" date="2020-07" db="EMBL/GenBank/DDBJ databases">
        <authorList>
            <person name="Lin J."/>
        </authorList>
    </citation>
    <scope>NUCLEOTIDE SEQUENCE</scope>
</reference>
<organism evidence="1">
    <name type="scientific">Ananas comosus var. bracteatus</name>
    <name type="common">red pineapple</name>
    <dbReference type="NCBI Taxonomy" id="296719"/>
    <lineage>
        <taxon>Eukaryota</taxon>
        <taxon>Viridiplantae</taxon>
        <taxon>Streptophyta</taxon>
        <taxon>Embryophyta</taxon>
        <taxon>Tracheophyta</taxon>
        <taxon>Spermatophyta</taxon>
        <taxon>Magnoliopsida</taxon>
        <taxon>Liliopsida</taxon>
        <taxon>Poales</taxon>
        <taxon>Bromeliaceae</taxon>
        <taxon>Bromelioideae</taxon>
        <taxon>Ananas</taxon>
    </lineage>
</organism>
<proteinExistence type="predicted"/>